<gene>
    <name evidence="2" type="ORF">SMC7_00630</name>
</gene>
<dbReference type="CDD" id="cd00211">
    <property type="entry name" value="PTS_IIA_fru"/>
    <property type="match status" value="1"/>
</dbReference>
<dbReference type="Pfam" id="PF00359">
    <property type="entry name" value="PTS_EIIA_2"/>
    <property type="match status" value="1"/>
</dbReference>
<evidence type="ECO:0000313" key="2">
    <source>
        <dbReference type="EMBL" id="RIE06786.1"/>
    </source>
</evidence>
<keyword evidence="2" id="KW-0813">Transport</keyword>
<evidence type="ECO:0000313" key="3">
    <source>
        <dbReference type="Proteomes" id="UP000266328"/>
    </source>
</evidence>
<dbReference type="AlphaFoldDB" id="A0A398CTR1"/>
<dbReference type="InterPro" id="IPR002178">
    <property type="entry name" value="PTS_EIIA_type-2_dom"/>
</dbReference>
<dbReference type="InterPro" id="IPR016152">
    <property type="entry name" value="PTrfase/Anion_transptr"/>
</dbReference>
<dbReference type="OrthoDB" id="370976at2"/>
<dbReference type="EMBL" id="QXIS01000004">
    <property type="protein sequence ID" value="RIE06786.1"/>
    <property type="molecule type" value="Genomic_DNA"/>
</dbReference>
<dbReference type="PROSITE" id="PS51094">
    <property type="entry name" value="PTS_EIIA_TYPE_2"/>
    <property type="match status" value="1"/>
</dbReference>
<evidence type="ECO:0000259" key="1">
    <source>
        <dbReference type="PROSITE" id="PS51094"/>
    </source>
</evidence>
<dbReference type="SUPFAM" id="SSF55804">
    <property type="entry name" value="Phoshotransferase/anion transport protein"/>
    <property type="match status" value="1"/>
</dbReference>
<reference evidence="2 3" key="1">
    <citation type="submission" date="2018-09" db="EMBL/GenBank/DDBJ databases">
        <title>Discovery and Ecogenomic Context for Candidatus Cryosericales, a Global Caldiserica Order Active in Thawing Permafrost.</title>
        <authorList>
            <person name="Martinez M.A."/>
            <person name="Woodcroft B.J."/>
            <person name="Ignacio Espinoza J.C."/>
            <person name="Zayed A."/>
            <person name="Singleton C.M."/>
            <person name="Boyd J."/>
            <person name="Li Y.-F."/>
            <person name="Purvine S."/>
            <person name="Maughan H."/>
            <person name="Hodgkins S.B."/>
            <person name="Anderson D."/>
            <person name="Sederholm M."/>
            <person name="Temperton B."/>
            <person name="Saleska S.R."/>
            <person name="Tyson G.W."/>
            <person name="Rich V.I."/>
        </authorList>
    </citation>
    <scope>NUCLEOTIDE SEQUENCE [LARGE SCALE GENOMIC DNA]</scope>
    <source>
        <strain evidence="2 3">SMC7</strain>
    </source>
</reference>
<keyword evidence="3" id="KW-1185">Reference proteome</keyword>
<proteinExistence type="predicted"/>
<protein>
    <submittedName>
        <fullName evidence="2">PTS sugar transporter subunit IIA</fullName>
    </submittedName>
</protein>
<dbReference type="InterPro" id="IPR051541">
    <property type="entry name" value="PTS_SugarTrans_NitroReg"/>
</dbReference>
<sequence>MKLMTLHVKGTREEALSSLTDRLREHDYVKEPYKESLLLREEKYPTGLALANSVNIAIPHTEPALVNESVFVMGVPDNVIRFRRIDAPSEDVSVDLIFLLVIKDPERYLRFLSGLTQNFENAEFLEQIRHRDTESIRQFLESGVLESA</sequence>
<organism evidence="2 3">
    <name type="scientific">Candidatus Cryosericum terrychapinii</name>
    <dbReference type="NCBI Taxonomy" id="2290919"/>
    <lineage>
        <taxon>Bacteria</taxon>
        <taxon>Pseudomonadati</taxon>
        <taxon>Caldisericota/Cryosericota group</taxon>
        <taxon>Candidatus Cryosericota</taxon>
        <taxon>Candidatus Cryosericia</taxon>
        <taxon>Candidatus Cryosericales</taxon>
        <taxon>Candidatus Cryosericaceae</taxon>
        <taxon>Candidatus Cryosericum</taxon>
    </lineage>
</organism>
<dbReference type="Gene3D" id="3.40.930.10">
    <property type="entry name" value="Mannitol-specific EII, Chain A"/>
    <property type="match status" value="1"/>
</dbReference>
<dbReference type="RefSeq" id="WP_119088455.1">
    <property type="nucleotide sequence ID" value="NZ_QXIS01000004.1"/>
</dbReference>
<comment type="caution">
    <text evidence="2">The sequence shown here is derived from an EMBL/GenBank/DDBJ whole genome shotgun (WGS) entry which is preliminary data.</text>
</comment>
<dbReference type="PANTHER" id="PTHR47738">
    <property type="entry name" value="PTS SYSTEM FRUCTOSE-LIKE EIIA COMPONENT-RELATED"/>
    <property type="match status" value="1"/>
</dbReference>
<accession>A0A398CTR1</accession>
<feature type="domain" description="PTS EIIA type-2" evidence="1">
    <location>
        <begin position="1"/>
        <end position="143"/>
    </location>
</feature>
<dbReference type="Proteomes" id="UP000266328">
    <property type="component" value="Unassembled WGS sequence"/>
</dbReference>
<dbReference type="PANTHER" id="PTHR47738:SF3">
    <property type="entry name" value="PHOSPHOTRANSFERASE SYSTEM MANNITOL_FRUCTOSE-SPECIFIC IIA DOMAIN CONTAINING PROTEIN"/>
    <property type="match status" value="1"/>
</dbReference>
<keyword evidence="2" id="KW-0762">Sugar transport</keyword>
<name>A0A398CTR1_9BACT</name>